<keyword evidence="2" id="KW-1185">Reference proteome</keyword>
<name>A0A9D4IDD6_DREPO</name>
<dbReference type="Proteomes" id="UP000828390">
    <property type="component" value="Unassembled WGS sequence"/>
</dbReference>
<proteinExistence type="predicted"/>
<organism evidence="1 2">
    <name type="scientific">Dreissena polymorpha</name>
    <name type="common">Zebra mussel</name>
    <name type="synonym">Mytilus polymorpha</name>
    <dbReference type="NCBI Taxonomy" id="45954"/>
    <lineage>
        <taxon>Eukaryota</taxon>
        <taxon>Metazoa</taxon>
        <taxon>Spiralia</taxon>
        <taxon>Lophotrochozoa</taxon>
        <taxon>Mollusca</taxon>
        <taxon>Bivalvia</taxon>
        <taxon>Autobranchia</taxon>
        <taxon>Heteroconchia</taxon>
        <taxon>Euheterodonta</taxon>
        <taxon>Imparidentia</taxon>
        <taxon>Neoheterodontei</taxon>
        <taxon>Myida</taxon>
        <taxon>Dreissenoidea</taxon>
        <taxon>Dreissenidae</taxon>
        <taxon>Dreissena</taxon>
    </lineage>
</organism>
<sequence>MEVSRHHHEKLEEVTSLQYFGASLSKDGTSIAEVRIRIAMATAALARLSRLWTIISNRFPT</sequence>
<protein>
    <submittedName>
        <fullName evidence="1">Uncharacterized protein</fullName>
    </submittedName>
</protein>
<comment type="caution">
    <text evidence="1">The sequence shown here is derived from an EMBL/GenBank/DDBJ whole genome shotgun (WGS) entry which is preliminary data.</text>
</comment>
<dbReference type="EMBL" id="JAIWYP010000009">
    <property type="protein sequence ID" value="KAH3769745.1"/>
    <property type="molecule type" value="Genomic_DNA"/>
</dbReference>
<accession>A0A9D4IDD6</accession>
<reference evidence="1" key="1">
    <citation type="journal article" date="2019" name="bioRxiv">
        <title>The Genome of the Zebra Mussel, Dreissena polymorpha: A Resource for Invasive Species Research.</title>
        <authorList>
            <person name="McCartney M.A."/>
            <person name="Auch B."/>
            <person name="Kono T."/>
            <person name="Mallez S."/>
            <person name="Zhang Y."/>
            <person name="Obille A."/>
            <person name="Becker A."/>
            <person name="Abrahante J.E."/>
            <person name="Garbe J."/>
            <person name="Badalamenti J.P."/>
            <person name="Herman A."/>
            <person name="Mangelson H."/>
            <person name="Liachko I."/>
            <person name="Sullivan S."/>
            <person name="Sone E.D."/>
            <person name="Koren S."/>
            <person name="Silverstein K.A.T."/>
            <person name="Beckman K.B."/>
            <person name="Gohl D.M."/>
        </authorList>
    </citation>
    <scope>NUCLEOTIDE SEQUENCE</scope>
    <source>
        <strain evidence="1">Duluth1</strain>
        <tissue evidence="1">Whole animal</tissue>
    </source>
</reference>
<dbReference type="AlphaFoldDB" id="A0A9D4IDD6"/>
<reference evidence="1" key="2">
    <citation type="submission" date="2020-11" db="EMBL/GenBank/DDBJ databases">
        <authorList>
            <person name="McCartney M.A."/>
            <person name="Auch B."/>
            <person name="Kono T."/>
            <person name="Mallez S."/>
            <person name="Becker A."/>
            <person name="Gohl D.M."/>
            <person name="Silverstein K.A.T."/>
            <person name="Koren S."/>
            <person name="Bechman K.B."/>
            <person name="Herman A."/>
            <person name="Abrahante J.E."/>
            <person name="Garbe J."/>
        </authorList>
    </citation>
    <scope>NUCLEOTIDE SEQUENCE</scope>
    <source>
        <strain evidence="1">Duluth1</strain>
        <tissue evidence="1">Whole animal</tissue>
    </source>
</reference>
<evidence type="ECO:0000313" key="1">
    <source>
        <dbReference type="EMBL" id="KAH3769745.1"/>
    </source>
</evidence>
<evidence type="ECO:0000313" key="2">
    <source>
        <dbReference type="Proteomes" id="UP000828390"/>
    </source>
</evidence>
<gene>
    <name evidence="1" type="ORF">DPMN_171020</name>
</gene>